<dbReference type="Pfam" id="PF00196">
    <property type="entry name" value="GerE"/>
    <property type="match status" value="1"/>
</dbReference>
<dbReference type="InterPro" id="IPR016032">
    <property type="entry name" value="Sig_transdc_resp-reg_C-effctor"/>
</dbReference>
<dbReference type="Proteomes" id="UP000656042">
    <property type="component" value="Unassembled WGS sequence"/>
</dbReference>
<dbReference type="GO" id="GO:0003677">
    <property type="term" value="F:DNA binding"/>
    <property type="evidence" value="ECO:0007669"/>
    <property type="project" value="InterPro"/>
</dbReference>
<reference evidence="4" key="2">
    <citation type="submission" date="2020-09" db="EMBL/GenBank/DDBJ databases">
        <authorList>
            <person name="Sun Q."/>
            <person name="Zhou Y."/>
        </authorList>
    </citation>
    <scope>NUCLEOTIDE SEQUENCE</scope>
    <source>
        <strain evidence="4">CGMCC 4.7299</strain>
    </source>
</reference>
<sequence length="895" mass="92991">MLLERAAELTRIGAGLTSARAGRPELLMVRGPVGAGRSALLRELPADPDVGVLRAAGSPGEHDLAYGVLRQLVEPERNTGGLRATPGGAPAVEAAAHALLTRLSAAGPVLLAIDDMQDADEPTLAWLTQVSARRHGLRLLVVGAVRDGDVRSGHPLVRELTESADAVLRPAPLSAPAARRMLHESIGATAAAEFLTACHAAAGGNPLILTALAEHVVSTALPPDAEHAGRVGAVCPAPLRDRLLAVIAGQPAPVRSVAAAIAVLGDDADEALLGPLAGADAVEVGTGLRALRELGLVTADGHPRFTHPAGRSAVEFDMPMAERLRAHQAAAELLYRRGHPSEQVARQLMAVPALRLTWSVEVLRAAAASARHRGAPDVAVDYLRRALLDCSGMGPDRAWLLLDLAAAQRDREPADAERLVDQAVPLFDTPRDRAAAALRITPTVLGCARPPVADLFRRVARDLGDPAASDAPARAAALGLEARLRHIGLADPAELDLALARLRALGAVSPLDSAAERQLIAVLLHAAVVTGRLPAAAIAPLGERILQHETLRSAHPQATVALTVLALTAADALGAASRWLSVGADPVGLRLPAAAENRIDALRAYVHLGRGRVVAARTSAERAAHLAVAGSETETLALGALAWAAVEMHDGALAANVADRLERSSPSLSATVDMVRAHSMAQQGRPDEALETLLDCGARLRDAGWRSVALLPWRVHAAVLRHRLGDRSGAATLLDEEHAGALSWGAPASLGRVLRVKGQMEGGPRGLELLREAVAVLRRSANELELARALLALSRTAPDAAEGVAAGREGTALASSCGVPWLAGATVAAHPVTADSALTKTERLVASLVARGLTNQEIAAMLGVSRRAVEKHLTSCYRKLGVSGRAELVESLTGA</sequence>
<dbReference type="InterPro" id="IPR036388">
    <property type="entry name" value="WH-like_DNA-bd_sf"/>
</dbReference>
<dbReference type="CDD" id="cd06170">
    <property type="entry name" value="LuxR_C_like"/>
    <property type="match status" value="1"/>
</dbReference>
<dbReference type="Gene3D" id="1.10.10.10">
    <property type="entry name" value="Winged helix-like DNA-binding domain superfamily/Winged helix DNA-binding domain"/>
    <property type="match status" value="1"/>
</dbReference>
<dbReference type="PROSITE" id="PS50043">
    <property type="entry name" value="HTH_LUXR_2"/>
    <property type="match status" value="1"/>
</dbReference>
<dbReference type="PRINTS" id="PR00038">
    <property type="entry name" value="HTHLUXR"/>
</dbReference>
<dbReference type="PANTHER" id="PTHR16305:SF35">
    <property type="entry name" value="TRANSCRIPTIONAL ACTIVATOR DOMAIN"/>
    <property type="match status" value="1"/>
</dbReference>
<keyword evidence="1" id="KW-0547">Nucleotide-binding</keyword>
<keyword evidence="2" id="KW-0067">ATP-binding</keyword>
<evidence type="ECO:0000313" key="4">
    <source>
        <dbReference type="EMBL" id="GGL19628.1"/>
    </source>
</evidence>
<keyword evidence="5" id="KW-1185">Reference proteome</keyword>
<dbReference type="RefSeq" id="WP_189082966.1">
    <property type="nucleotide sequence ID" value="NZ_BMMX01000069.1"/>
</dbReference>
<dbReference type="SUPFAM" id="SSF52540">
    <property type="entry name" value="P-loop containing nucleoside triphosphate hydrolases"/>
    <property type="match status" value="1"/>
</dbReference>
<reference evidence="4" key="1">
    <citation type="journal article" date="2014" name="Int. J. Syst. Evol. Microbiol.">
        <title>Complete genome sequence of Corynebacterium casei LMG S-19264T (=DSM 44701T), isolated from a smear-ripened cheese.</title>
        <authorList>
            <consortium name="US DOE Joint Genome Institute (JGI-PGF)"/>
            <person name="Walter F."/>
            <person name="Albersmeier A."/>
            <person name="Kalinowski J."/>
            <person name="Ruckert C."/>
        </authorList>
    </citation>
    <scope>NUCLEOTIDE SEQUENCE</scope>
    <source>
        <strain evidence="4">CGMCC 4.7299</strain>
    </source>
</reference>
<evidence type="ECO:0000259" key="3">
    <source>
        <dbReference type="PROSITE" id="PS50043"/>
    </source>
</evidence>
<organism evidence="4 5">
    <name type="scientific">Mangrovihabitans endophyticus</name>
    <dbReference type="NCBI Taxonomy" id="1751298"/>
    <lineage>
        <taxon>Bacteria</taxon>
        <taxon>Bacillati</taxon>
        <taxon>Actinomycetota</taxon>
        <taxon>Actinomycetes</taxon>
        <taxon>Micromonosporales</taxon>
        <taxon>Micromonosporaceae</taxon>
        <taxon>Mangrovihabitans</taxon>
    </lineage>
</organism>
<proteinExistence type="predicted"/>
<dbReference type="Pfam" id="PF13191">
    <property type="entry name" value="AAA_16"/>
    <property type="match status" value="1"/>
</dbReference>
<dbReference type="PANTHER" id="PTHR16305">
    <property type="entry name" value="TESTICULAR SOLUBLE ADENYLYL CYCLASE"/>
    <property type="match status" value="1"/>
</dbReference>
<dbReference type="SUPFAM" id="SSF46894">
    <property type="entry name" value="C-terminal effector domain of the bipartite response regulators"/>
    <property type="match status" value="1"/>
</dbReference>
<dbReference type="InterPro" id="IPR027417">
    <property type="entry name" value="P-loop_NTPase"/>
</dbReference>
<protein>
    <recommendedName>
        <fullName evidence="3">HTH luxR-type domain-containing protein</fullName>
    </recommendedName>
</protein>
<dbReference type="GO" id="GO:0005524">
    <property type="term" value="F:ATP binding"/>
    <property type="evidence" value="ECO:0007669"/>
    <property type="project" value="UniProtKB-KW"/>
</dbReference>
<dbReference type="AlphaFoldDB" id="A0A8J3C8E4"/>
<dbReference type="SMART" id="SM00421">
    <property type="entry name" value="HTH_LUXR"/>
    <property type="match status" value="1"/>
</dbReference>
<evidence type="ECO:0000313" key="5">
    <source>
        <dbReference type="Proteomes" id="UP000656042"/>
    </source>
</evidence>
<comment type="caution">
    <text evidence="4">The sequence shown here is derived from an EMBL/GenBank/DDBJ whole genome shotgun (WGS) entry which is preliminary data.</text>
</comment>
<dbReference type="EMBL" id="BMMX01000069">
    <property type="protein sequence ID" value="GGL19628.1"/>
    <property type="molecule type" value="Genomic_DNA"/>
</dbReference>
<dbReference type="GO" id="GO:0004016">
    <property type="term" value="F:adenylate cyclase activity"/>
    <property type="evidence" value="ECO:0007669"/>
    <property type="project" value="TreeGrafter"/>
</dbReference>
<dbReference type="GO" id="GO:0006355">
    <property type="term" value="P:regulation of DNA-templated transcription"/>
    <property type="evidence" value="ECO:0007669"/>
    <property type="project" value="InterPro"/>
</dbReference>
<dbReference type="InterPro" id="IPR041664">
    <property type="entry name" value="AAA_16"/>
</dbReference>
<dbReference type="InterPro" id="IPR000792">
    <property type="entry name" value="Tscrpt_reg_LuxR_C"/>
</dbReference>
<evidence type="ECO:0000256" key="1">
    <source>
        <dbReference type="ARBA" id="ARBA00022741"/>
    </source>
</evidence>
<dbReference type="GO" id="GO:0005737">
    <property type="term" value="C:cytoplasm"/>
    <property type="evidence" value="ECO:0007669"/>
    <property type="project" value="TreeGrafter"/>
</dbReference>
<feature type="domain" description="HTH luxR-type" evidence="3">
    <location>
        <begin position="831"/>
        <end position="895"/>
    </location>
</feature>
<gene>
    <name evidence="4" type="ORF">GCM10012284_62770</name>
</gene>
<name>A0A8J3C8E4_9ACTN</name>
<accession>A0A8J3C8E4</accession>
<evidence type="ECO:0000256" key="2">
    <source>
        <dbReference type="ARBA" id="ARBA00022840"/>
    </source>
</evidence>